<gene>
    <name evidence="1" type="ORF">U0070_012191</name>
</gene>
<evidence type="ECO:0000313" key="2">
    <source>
        <dbReference type="Proteomes" id="UP001488838"/>
    </source>
</evidence>
<dbReference type="AlphaFoldDB" id="A0AAW0I3V6"/>
<organism evidence="1 2">
    <name type="scientific">Myodes glareolus</name>
    <name type="common">Bank vole</name>
    <name type="synonym">Clethrionomys glareolus</name>
    <dbReference type="NCBI Taxonomy" id="447135"/>
    <lineage>
        <taxon>Eukaryota</taxon>
        <taxon>Metazoa</taxon>
        <taxon>Chordata</taxon>
        <taxon>Craniata</taxon>
        <taxon>Vertebrata</taxon>
        <taxon>Euteleostomi</taxon>
        <taxon>Mammalia</taxon>
        <taxon>Eutheria</taxon>
        <taxon>Euarchontoglires</taxon>
        <taxon>Glires</taxon>
        <taxon>Rodentia</taxon>
        <taxon>Myomorpha</taxon>
        <taxon>Muroidea</taxon>
        <taxon>Cricetidae</taxon>
        <taxon>Arvicolinae</taxon>
        <taxon>Myodes</taxon>
    </lineage>
</organism>
<sequence>GAIRSGNGIRLSESTESTWNVKSKHADTVHSILHLHESHRTNYECTQAGTNLRTCENWMQPCFVKQESLQKLGTRQNQEDDVIVISSDKEDESELLELFTLTPRRRQQVDEEAEDHVPWDPECRGSLRRSHLLFPDSPFLGDIEEPS</sequence>
<protein>
    <submittedName>
        <fullName evidence="1">Uncharacterized protein</fullName>
    </submittedName>
</protein>
<keyword evidence="2" id="KW-1185">Reference proteome</keyword>
<feature type="non-terminal residue" evidence="1">
    <location>
        <position position="1"/>
    </location>
</feature>
<accession>A0AAW0I3V6</accession>
<dbReference type="Proteomes" id="UP001488838">
    <property type="component" value="Unassembled WGS sequence"/>
</dbReference>
<name>A0AAW0I3V6_MYOGA</name>
<dbReference type="EMBL" id="JBBHLL010000221">
    <property type="protein sequence ID" value="KAK7809097.1"/>
    <property type="molecule type" value="Genomic_DNA"/>
</dbReference>
<comment type="caution">
    <text evidence="1">The sequence shown here is derived from an EMBL/GenBank/DDBJ whole genome shotgun (WGS) entry which is preliminary data.</text>
</comment>
<proteinExistence type="predicted"/>
<feature type="non-terminal residue" evidence="1">
    <location>
        <position position="147"/>
    </location>
</feature>
<reference evidence="1 2" key="1">
    <citation type="journal article" date="2023" name="bioRxiv">
        <title>Conserved and derived expression patterns and positive selection on dental genes reveal complex evolutionary context of ever-growing rodent molars.</title>
        <authorList>
            <person name="Calamari Z.T."/>
            <person name="Song A."/>
            <person name="Cohen E."/>
            <person name="Akter M."/>
            <person name="Roy R.D."/>
            <person name="Hallikas O."/>
            <person name="Christensen M.M."/>
            <person name="Li P."/>
            <person name="Marangoni P."/>
            <person name="Jernvall J."/>
            <person name="Klein O.D."/>
        </authorList>
    </citation>
    <scope>NUCLEOTIDE SEQUENCE [LARGE SCALE GENOMIC DNA]</scope>
    <source>
        <strain evidence="1">V071</strain>
    </source>
</reference>
<evidence type="ECO:0000313" key="1">
    <source>
        <dbReference type="EMBL" id="KAK7809097.1"/>
    </source>
</evidence>